<accession>A0A371FWR9</accession>
<dbReference type="OrthoDB" id="732558at2759"/>
<dbReference type="STRING" id="157652.A0A371FWR9"/>
<evidence type="ECO:0000313" key="4">
    <source>
        <dbReference type="EMBL" id="RDX82764.1"/>
    </source>
</evidence>
<comment type="caution">
    <text evidence="4">The sequence shown here is derived from an EMBL/GenBank/DDBJ whole genome shotgun (WGS) entry which is preliminary data.</text>
</comment>
<feature type="domain" description="GRAM" evidence="3">
    <location>
        <begin position="140"/>
        <end position="218"/>
    </location>
</feature>
<dbReference type="PANTHER" id="PTHR31969">
    <property type="entry name" value="GEM-LIKE PROTEIN 2"/>
    <property type="match status" value="1"/>
</dbReference>
<dbReference type="Gene3D" id="2.30.29.30">
    <property type="entry name" value="Pleckstrin-homology domain (PH domain)/Phosphotyrosine-binding domain (PTB)"/>
    <property type="match status" value="1"/>
</dbReference>
<comment type="similarity">
    <text evidence="1">Belongs to the GEM family.</text>
</comment>
<evidence type="ECO:0000256" key="1">
    <source>
        <dbReference type="ARBA" id="ARBA00009414"/>
    </source>
</evidence>
<sequence length="340" mass="37143">MNTNNNNKTQNQYSGSEAQGAASSSSFPPNVGRENWGTHIMGTPAVPSSHPDNKKAALQSEQPQQVQYYQHPYVQHSPVEKPSNSPMESILNMFDSWSKKAEVTAHNVWHNLKTGPSVSSAALGKMNLTVKAISEGGFESLYKQTFTTYPNEKLKKSFACYLSTSTGPVAGTLYLSNVHVAFCSDRPLSFTAPSGQETWTYYKVMVPLGKVGVVNPVIMRENPSEKYMQIVTVEGHDFWFMGFVNFDKAVKNLSEGISHFVAPGIAVPSTSSGANEQKLQHWAEKSTSNTTLGENYETILTNSSSGGDVWKSDEEVVDLRTLLMLCAQASASSDNSSFAN</sequence>
<reference evidence="4" key="1">
    <citation type="submission" date="2018-05" db="EMBL/GenBank/DDBJ databases">
        <title>Draft genome of Mucuna pruriens seed.</title>
        <authorList>
            <person name="Nnadi N.E."/>
            <person name="Vos R."/>
            <person name="Hasami M.H."/>
            <person name="Devisetty U.K."/>
            <person name="Aguiy J.C."/>
        </authorList>
    </citation>
    <scope>NUCLEOTIDE SEQUENCE [LARGE SCALE GENOMIC DNA]</scope>
    <source>
        <strain evidence="4">JCA_2017</strain>
    </source>
</reference>
<feature type="region of interest" description="Disordered" evidence="2">
    <location>
        <begin position="1"/>
        <end position="64"/>
    </location>
</feature>
<feature type="compositionally biased region" description="Low complexity" evidence="2">
    <location>
        <begin position="1"/>
        <end position="26"/>
    </location>
</feature>
<dbReference type="CDD" id="cd13222">
    <property type="entry name" value="PH-GRAM_GEM"/>
    <property type="match status" value="1"/>
</dbReference>
<evidence type="ECO:0000313" key="5">
    <source>
        <dbReference type="Proteomes" id="UP000257109"/>
    </source>
</evidence>
<dbReference type="EMBL" id="QJKJ01007557">
    <property type="protein sequence ID" value="RDX82764.1"/>
    <property type="molecule type" value="Genomic_DNA"/>
</dbReference>
<protein>
    <submittedName>
        <fullName evidence="4">GEM-like protein 5</fullName>
    </submittedName>
</protein>
<name>A0A371FWR9_MUCPR</name>
<gene>
    <name evidence="4" type="ORF">CR513_36405</name>
</gene>
<dbReference type="Pfam" id="PF02893">
    <property type="entry name" value="GRAM"/>
    <property type="match status" value="1"/>
</dbReference>
<evidence type="ECO:0000256" key="2">
    <source>
        <dbReference type="SAM" id="MobiDB-lite"/>
    </source>
</evidence>
<dbReference type="InterPro" id="IPR011993">
    <property type="entry name" value="PH-like_dom_sf"/>
</dbReference>
<dbReference type="InterPro" id="IPR037848">
    <property type="entry name" value="GEM-like"/>
</dbReference>
<dbReference type="SMART" id="SM00568">
    <property type="entry name" value="GRAM"/>
    <property type="match status" value="1"/>
</dbReference>
<keyword evidence="5" id="KW-1185">Reference proteome</keyword>
<dbReference type="Proteomes" id="UP000257109">
    <property type="component" value="Unassembled WGS sequence"/>
</dbReference>
<proteinExistence type="inferred from homology"/>
<dbReference type="InterPro" id="IPR004182">
    <property type="entry name" value="GRAM"/>
</dbReference>
<feature type="non-terminal residue" evidence="4">
    <location>
        <position position="340"/>
    </location>
</feature>
<organism evidence="4 5">
    <name type="scientific">Mucuna pruriens</name>
    <name type="common">Velvet bean</name>
    <name type="synonym">Dolichos pruriens</name>
    <dbReference type="NCBI Taxonomy" id="157652"/>
    <lineage>
        <taxon>Eukaryota</taxon>
        <taxon>Viridiplantae</taxon>
        <taxon>Streptophyta</taxon>
        <taxon>Embryophyta</taxon>
        <taxon>Tracheophyta</taxon>
        <taxon>Spermatophyta</taxon>
        <taxon>Magnoliopsida</taxon>
        <taxon>eudicotyledons</taxon>
        <taxon>Gunneridae</taxon>
        <taxon>Pentapetalae</taxon>
        <taxon>rosids</taxon>
        <taxon>fabids</taxon>
        <taxon>Fabales</taxon>
        <taxon>Fabaceae</taxon>
        <taxon>Papilionoideae</taxon>
        <taxon>50 kb inversion clade</taxon>
        <taxon>NPAAA clade</taxon>
        <taxon>indigoferoid/millettioid clade</taxon>
        <taxon>Phaseoleae</taxon>
        <taxon>Mucuna</taxon>
    </lineage>
</organism>
<dbReference type="AlphaFoldDB" id="A0A371FWR9"/>
<evidence type="ECO:0000259" key="3">
    <source>
        <dbReference type="SMART" id="SM00568"/>
    </source>
</evidence>